<comment type="caution">
    <text evidence="1">The sequence shown here is derived from an EMBL/GenBank/DDBJ whole genome shotgun (WGS) entry which is preliminary data.</text>
</comment>
<dbReference type="AlphaFoldDB" id="Q7RBK4"/>
<proteinExistence type="predicted"/>
<dbReference type="EMBL" id="AABL01002046">
    <property type="protein sequence ID" value="EAA18296.1"/>
    <property type="molecule type" value="Genomic_DNA"/>
</dbReference>
<keyword evidence="2" id="KW-1185">Reference proteome</keyword>
<dbReference type="InParanoid" id="Q7RBK4"/>
<dbReference type="PaxDb" id="73239-Q7RBK4"/>
<dbReference type="Proteomes" id="UP000008553">
    <property type="component" value="Unassembled WGS sequence"/>
</dbReference>
<evidence type="ECO:0000313" key="1">
    <source>
        <dbReference type="EMBL" id="EAA18296.1"/>
    </source>
</evidence>
<reference evidence="1 2" key="1">
    <citation type="journal article" date="2002" name="Nature">
        <title>Genome sequence and comparative analysis of the model rodent malaria parasite Plasmodium yoelii yoelii.</title>
        <authorList>
            <person name="Carlton J.M."/>
            <person name="Angiuoli S.V."/>
            <person name="Suh B.B."/>
            <person name="Kooij T.W."/>
            <person name="Pertea M."/>
            <person name="Silva J.C."/>
            <person name="Ermolaeva M.D."/>
            <person name="Allen J.E."/>
            <person name="Selengut J.D."/>
            <person name="Koo H.L."/>
            <person name="Peterson J.D."/>
            <person name="Pop M."/>
            <person name="Kosack D.S."/>
            <person name="Shumway M.F."/>
            <person name="Bidwell S.L."/>
            <person name="Shallom S.J."/>
            <person name="van Aken S.E."/>
            <person name="Riedmuller S.B."/>
            <person name="Feldblyum T.V."/>
            <person name="Cho J.K."/>
            <person name="Quackenbush J."/>
            <person name="Sedegah M."/>
            <person name="Shoaibi A."/>
            <person name="Cummings L.M."/>
            <person name="Florens L."/>
            <person name="Yates J.R."/>
            <person name="Raine J.D."/>
            <person name="Sinden R.E."/>
            <person name="Harris M.A."/>
            <person name="Cunningham D.A."/>
            <person name="Preiser P.R."/>
            <person name="Bergman L.W."/>
            <person name="Vaidya A.B."/>
            <person name="van Lin L.H."/>
            <person name="Janse C.J."/>
            <person name="Waters A.P."/>
            <person name="Smith H.O."/>
            <person name="White O.R."/>
            <person name="Salzberg S.L."/>
            <person name="Venter J.C."/>
            <person name="Fraser C.M."/>
            <person name="Hoffman S.L."/>
            <person name="Gardner M.J."/>
            <person name="Carucci D.J."/>
        </authorList>
    </citation>
    <scope>NUCLEOTIDE SEQUENCE [LARGE SCALE GENOMIC DNA]</scope>
    <source>
        <strain evidence="1 2">17XNL</strain>
    </source>
</reference>
<organism evidence="1 2">
    <name type="scientific">Plasmodium yoelii yoelii</name>
    <dbReference type="NCBI Taxonomy" id="73239"/>
    <lineage>
        <taxon>Eukaryota</taxon>
        <taxon>Sar</taxon>
        <taxon>Alveolata</taxon>
        <taxon>Apicomplexa</taxon>
        <taxon>Aconoidasida</taxon>
        <taxon>Haemosporida</taxon>
        <taxon>Plasmodiidae</taxon>
        <taxon>Plasmodium</taxon>
        <taxon>Plasmodium (Vinckeia)</taxon>
    </lineage>
</organism>
<evidence type="ECO:0000313" key="2">
    <source>
        <dbReference type="Proteomes" id="UP000008553"/>
    </source>
</evidence>
<sequence length="65" mass="7840">MDEILSENLIDIIKDNKKTDLNSRIEQDYSFLKPTILSHFFSHIFSDVINNFINEEVKFTKKLYW</sequence>
<name>Q7RBK4_PLAYO</name>
<gene>
    <name evidence="1" type="ORF">PY06139</name>
</gene>
<dbReference type="STRING" id="73239.Q7RBK4"/>
<protein>
    <submittedName>
        <fullName evidence="1">Uncharacterized protein</fullName>
    </submittedName>
</protein>
<accession>Q7RBK4</accession>